<dbReference type="AlphaFoldDB" id="A0A5M9HW03"/>
<feature type="transmembrane region" description="Helical" evidence="6">
    <location>
        <begin position="184"/>
        <end position="205"/>
    </location>
</feature>
<dbReference type="GO" id="GO:0016853">
    <property type="term" value="F:isomerase activity"/>
    <property type="evidence" value="ECO:0007669"/>
    <property type="project" value="UniProtKB-KW"/>
</dbReference>
<reference evidence="7" key="1">
    <citation type="submission" date="2019-07" db="EMBL/GenBank/DDBJ databases">
        <authorList>
            <person name="Wongkuna S."/>
            <person name="Scaria J."/>
        </authorList>
    </citation>
    <scope>NUCLEOTIDE SEQUENCE [LARGE SCALE GENOMIC DNA]</scope>
    <source>
        <strain evidence="7">SW178</strain>
    </source>
</reference>
<dbReference type="OrthoDB" id="8609648at2"/>
<dbReference type="GO" id="GO:0005886">
    <property type="term" value="C:plasma membrane"/>
    <property type="evidence" value="ECO:0007669"/>
    <property type="project" value="UniProtKB-SubCell"/>
</dbReference>
<comment type="subcellular location">
    <subcellularLocation>
        <location evidence="1">Cell membrane</location>
        <topology evidence="1">Multi-pass membrane protein</topology>
    </subcellularLocation>
</comment>
<keyword evidence="2" id="KW-1003">Cell membrane</keyword>
<evidence type="ECO:0000256" key="1">
    <source>
        <dbReference type="ARBA" id="ARBA00004651"/>
    </source>
</evidence>
<dbReference type="PANTHER" id="PTHR30250:SF26">
    <property type="entry name" value="PSMA PROTEIN"/>
    <property type="match status" value="1"/>
</dbReference>
<dbReference type="RefSeq" id="WP_150310970.1">
    <property type="nucleotide sequence ID" value="NZ_VMSO01000011.1"/>
</dbReference>
<proteinExistence type="predicted"/>
<dbReference type="EMBL" id="VMSO01000011">
    <property type="protein sequence ID" value="KAA8501144.1"/>
    <property type="molecule type" value="Genomic_DNA"/>
</dbReference>
<evidence type="ECO:0000256" key="4">
    <source>
        <dbReference type="ARBA" id="ARBA00022989"/>
    </source>
</evidence>
<protein>
    <submittedName>
        <fullName evidence="7">Sugar isomerase</fullName>
    </submittedName>
</protein>
<sequence>MAGKYRNGILSAEFGILQQLVTLIFGLIVPRLFIQTFGSEMNGLLSSLGNLYSYLALVEAGVGTVAIQALYGPVGRNDKKDINEIMTATANYYNKAGFLYLLGVIAIAVVYPLTVTTTIPRLTIVILVFLNGIGGVINFWVQGKYLVLLQAEGKKYLMSIVTMLIYIAQNIVKIVLLLNGFDVIAIHIGYFMISLCQMSFYFYYMRRNYKWLDLHSRPNKAALSQSNAVLVQQITWMICSNTDILVLTYVAQDLKAVSVYTVYLMVYSTIEKLFSTFFGSFHYVLGQKYNTDREGYMDMHRTYETVSMVGSFALYTIAFVLTTPFMKIYTAGITDVAYVDRYLPFLFAFMHLLSSSREASSRVINFAGHFRQMQWRAILESVINLVASIILVRMLGIHGVLLGTIIAYLYRTNDIIIYANRKVLKRSCWATYRLWLQNMAVFGIVFAVFHFIPLQPANFAQFFMIGIPVGVFICILYLIEAWLTDREAARQLVGTVKNNLFRSGKK</sequence>
<dbReference type="Proteomes" id="UP000322025">
    <property type="component" value="Unassembled WGS sequence"/>
</dbReference>
<feature type="transmembrane region" description="Helical" evidence="6">
    <location>
        <begin position="382"/>
        <end position="410"/>
    </location>
</feature>
<keyword evidence="8" id="KW-1185">Reference proteome</keyword>
<keyword evidence="4 6" id="KW-1133">Transmembrane helix</keyword>
<feature type="transmembrane region" description="Helical" evidence="6">
    <location>
        <begin position="12"/>
        <end position="34"/>
    </location>
</feature>
<evidence type="ECO:0000256" key="6">
    <source>
        <dbReference type="SAM" id="Phobius"/>
    </source>
</evidence>
<comment type="caution">
    <text evidence="7">The sequence shown here is derived from an EMBL/GenBank/DDBJ whole genome shotgun (WGS) entry which is preliminary data.</text>
</comment>
<evidence type="ECO:0000256" key="2">
    <source>
        <dbReference type="ARBA" id="ARBA00022475"/>
    </source>
</evidence>
<feature type="transmembrane region" description="Helical" evidence="6">
    <location>
        <begin position="431"/>
        <end position="453"/>
    </location>
</feature>
<feature type="transmembrane region" description="Helical" evidence="6">
    <location>
        <begin position="119"/>
        <end position="141"/>
    </location>
</feature>
<organism evidence="7 8">
    <name type="scientific">Mediterraneibacter catenae</name>
    <dbReference type="NCBI Taxonomy" id="2594882"/>
    <lineage>
        <taxon>Bacteria</taxon>
        <taxon>Bacillati</taxon>
        <taxon>Bacillota</taxon>
        <taxon>Clostridia</taxon>
        <taxon>Lachnospirales</taxon>
        <taxon>Lachnospiraceae</taxon>
        <taxon>Mediterraneibacter</taxon>
    </lineage>
</organism>
<accession>A0A5M9HW03</accession>
<feature type="transmembrane region" description="Helical" evidence="6">
    <location>
        <begin position="306"/>
        <end position="326"/>
    </location>
</feature>
<feature type="transmembrane region" description="Helical" evidence="6">
    <location>
        <begin position="54"/>
        <end position="71"/>
    </location>
</feature>
<dbReference type="InterPro" id="IPR050833">
    <property type="entry name" value="Poly_Biosynth_Transport"/>
</dbReference>
<keyword evidence="7" id="KW-0413">Isomerase</keyword>
<feature type="transmembrane region" description="Helical" evidence="6">
    <location>
        <begin position="156"/>
        <end position="178"/>
    </location>
</feature>
<keyword evidence="5 6" id="KW-0472">Membrane</keyword>
<feature type="transmembrane region" description="Helical" evidence="6">
    <location>
        <begin position="459"/>
        <end position="479"/>
    </location>
</feature>
<evidence type="ECO:0000313" key="7">
    <source>
        <dbReference type="EMBL" id="KAA8501144.1"/>
    </source>
</evidence>
<name>A0A5M9HW03_9FIRM</name>
<feature type="transmembrane region" description="Helical" evidence="6">
    <location>
        <begin position="262"/>
        <end position="285"/>
    </location>
</feature>
<evidence type="ECO:0000256" key="3">
    <source>
        <dbReference type="ARBA" id="ARBA00022692"/>
    </source>
</evidence>
<evidence type="ECO:0000256" key="5">
    <source>
        <dbReference type="ARBA" id="ARBA00023136"/>
    </source>
</evidence>
<gene>
    <name evidence="7" type="ORF">FNY66_09550</name>
</gene>
<feature type="transmembrane region" description="Helical" evidence="6">
    <location>
        <begin position="92"/>
        <end position="113"/>
    </location>
</feature>
<feature type="transmembrane region" description="Helical" evidence="6">
    <location>
        <begin position="226"/>
        <end position="250"/>
    </location>
</feature>
<keyword evidence="3 6" id="KW-0812">Transmembrane</keyword>
<dbReference type="PANTHER" id="PTHR30250">
    <property type="entry name" value="PST FAMILY PREDICTED COLANIC ACID TRANSPORTER"/>
    <property type="match status" value="1"/>
</dbReference>
<evidence type="ECO:0000313" key="8">
    <source>
        <dbReference type="Proteomes" id="UP000322025"/>
    </source>
</evidence>